<protein>
    <submittedName>
        <fullName evidence="2">Helix-turn-helix transcriptional regulator</fullName>
    </submittedName>
</protein>
<name>A0AAU2VRN6_9ACTN</name>
<dbReference type="AlphaFoldDB" id="A0AAU2VRN6"/>
<gene>
    <name evidence="2" type="ORF">OG398_15310</name>
</gene>
<organism evidence="2">
    <name type="scientific">Streptomyces sp. NBC_00008</name>
    <dbReference type="NCBI Taxonomy" id="2903610"/>
    <lineage>
        <taxon>Bacteria</taxon>
        <taxon>Bacillati</taxon>
        <taxon>Actinomycetota</taxon>
        <taxon>Actinomycetes</taxon>
        <taxon>Kitasatosporales</taxon>
        <taxon>Streptomycetaceae</taxon>
        <taxon>Streptomyces</taxon>
    </lineage>
</organism>
<dbReference type="CDD" id="cd00093">
    <property type="entry name" value="HTH_XRE"/>
    <property type="match status" value="1"/>
</dbReference>
<dbReference type="SUPFAM" id="SSF47413">
    <property type="entry name" value="lambda repressor-like DNA-binding domains"/>
    <property type="match status" value="1"/>
</dbReference>
<proteinExistence type="predicted"/>
<dbReference type="InterPro" id="IPR010982">
    <property type="entry name" value="Lambda_DNA-bd_dom_sf"/>
</dbReference>
<accession>A0AAU2VRN6</accession>
<dbReference type="Pfam" id="PF13560">
    <property type="entry name" value="HTH_31"/>
    <property type="match status" value="1"/>
</dbReference>
<dbReference type="SMART" id="SM00530">
    <property type="entry name" value="HTH_XRE"/>
    <property type="match status" value="1"/>
</dbReference>
<dbReference type="InterPro" id="IPR043917">
    <property type="entry name" value="DUF5753"/>
</dbReference>
<dbReference type="GO" id="GO:0003677">
    <property type="term" value="F:DNA binding"/>
    <property type="evidence" value="ECO:0007669"/>
    <property type="project" value="InterPro"/>
</dbReference>
<dbReference type="InterPro" id="IPR001387">
    <property type="entry name" value="Cro/C1-type_HTH"/>
</dbReference>
<dbReference type="Pfam" id="PF19054">
    <property type="entry name" value="DUF5753"/>
    <property type="match status" value="1"/>
</dbReference>
<feature type="domain" description="HTH cro/C1-type" evidence="1">
    <location>
        <begin position="18"/>
        <end position="72"/>
    </location>
</feature>
<sequence length="284" mass="31928">MPPRDNPTARQARLGSELRRLRERAGRTAREAAGRINTDQARISHIEAGRSGIGEERIRRLASFYTCDDDALIEALCAISREHRGQFWWDEYRGTLAPGFLNIAELEHHASHMRCLQSMTLPGLLQTPDYSRALFEGVLPKLPEDEVSARVEHRMRRQAVLDRDEPPAFEAIVHEASLRVRVGGRKVARGQLEHLLDAADRPAVTVRVIPFASEQFVEVTQTVLYAAGVVPQLDTVHIDAPFGGVQLDAAADLHRYRMQLDFAQQVGLAPEESRSFIHHIARDL</sequence>
<dbReference type="EMBL" id="CP108313">
    <property type="protein sequence ID" value="WTW69544.1"/>
    <property type="molecule type" value="Genomic_DNA"/>
</dbReference>
<reference evidence="2" key="1">
    <citation type="submission" date="2022-10" db="EMBL/GenBank/DDBJ databases">
        <title>The complete genomes of actinobacterial strains from the NBC collection.</title>
        <authorList>
            <person name="Joergensen T.S."/>
            <person name="Alvarez Arevalo M."/>
            <person name="Sterndorff E.B."/>
            <person name="Faurdal D."/>
            <person name="Vuksanovic O."/>
            <person name="Mourched A.-S."/>
            <person name="Charusanti P."/>
            <person name="Shaw S."/>
            <person name="Blin K."/>
            <person name="Weber T."/>
        </authorList>
    </citation>
    <scope>NUCLEOTIDE SEQUENCE</scope>
    <source>
        <strain evidence="2">NBC_00008</strain>
    </source>
</reference>
<dbReference type="Gene3D" id="1.10.260.40">
    <property type="entry name" value="lambda repressor-like DNA-binding domains"/>
    <property type="match status" value="1"/>
</dbReference>
<evidence type="ECO:0000313" key="2">
    <source>
        <dbReference type="EMBL" id="WTW69544.1"/>
    </source>
</evidence>
<dbReference type="PROSITE" id="PS50943">
    <property type="entry name" value="HTH_CROC1"/>
    <property type="match status" value="1"/>
</dbReference>
<evidence type="ECO:0000259" key="1">
    <source>
        <dbReference type="PROSITE" id="PS50943"/>
    </source>
</evidence>